<dbReference type="Proteomes" id="UP000801492">
    <property type="component" value="Unassembled WGS sequence"/>
</dbReference>
<evidence type="ECO:0000256" key="2">
    <source>
        <dbReference type="SAM" id="Phobius"/>
    </source>
</evidence>
<keyword evidence="2" id="KW-0472">Membrane</keyword>
<feature type="region of interest" description="Disordered" evidence="1">
    <location>
        <begin position="51"/>
        <end position="70"/>
    </location>
</feature>
<dbReference type="AlphaFoldDB" id="A0A8K0DEN2"/>
<feature type="compositionally biased region" description="Basic and acidic residues" evidence="1">
    <location>
        <begin position="13"/>
        <end position="27"/>
    </location>
</feature>
<protein>
    <submittedName>
        <fullName evidence="3">Uncharacterized protein</fullName>
    </submittedName>
</protein>
<accession>A0A8K0DEN2</accession>
<dbReference type="EMBL" id="VTPC01002885">
    <property type="protein sequence ID" value="KAF2899320.1"/>
    <property type="molecule type" value="Genomic_DNA"/>
</dbReference>
<feature type="compositionally biased region" description="Basic and acidic residues" evidence="1">
    <location>
        <begin position="58"/>
        <end position="70"/>
    </location>
</feature>
<feature type="non-terminal residue" evidence="3">
    <location>
        <position position="111"/>
    </location>
</feature>
<evidence type="ECO:0000313" key="3">
    <source>
        <dbReference type="EMBL" id="KAF2899320.1"/>
    </source>
</evidence>
<comment type="caution">
    <text evidence="3">The sequence shown here is derived from an EMBL/GenBank/DDBJ whole genome shotgun (WGS) entry which is preliminary data.</text>
</comment>
<proteinExistence type="predicted"/>
<evidence type="ECO:0000256" key="1">
    <source>
        <dbReference type="SAM" id="MobiDB-lite"/>
    </source>
</evidence>
<reference evidence="3" key="1">
    <citation type="submission" date="2019-08" db="EMBL/GenBank/DDBJ databases">
        <title>The genome of the North American firefly Photinus pyralis.</title>
        <authorList>
            <consortium name="Photinus pyralis genome working group"/>
            <person name="Fallon T.R."/>
            <person name="Sander Lower S.E."/>
            <person name="Weng J.-K."/>
        </authorList>
    </citation>
    <scope>NUCLEOTIDE SEQUENCE</scope>
    <source>
        <strain evidence="3">TRF0915ILg1</strain>
        <tissue evidence="3">Whole body</tissue>
    </source>
</reference>
<keyword evidence="4" id="KW-1185">Reference proteome</keyword>
<feature type="region of interest" description="Disordered" evidence="1">
    <location>
        <begin position="1"/>
        <end position="32"/>
    </location>
</feature>
<organism evidence="3 4">
    <name type="scientific">Ignelater luminosus</name>
    <name type="common">Cucubano</name>
    <name type="synonym">Pyrophorus luminosus</name>
    <dbReference type="NCBI Taxonomy" id="2038154"/>
    <lineage>
        <taxon>Eukaryota</taxon>
        <taxon>Metazoa</taxon>
        <taxon>Ecdysozoa</taxon>
        <taxon>Arthropoda</taxon>
        <taxon>Hexapoda</taxon>
        <taxon>Insecta</taxon>
        <taxon>Pterygota</taxon>
        <taxon>Neoptera</taxon>
        <taxon>Endopterygota</taxon>
        <taxon>Coleoptera</taxon>
        <taxon>Polyphaga</taxon>
        <taxon>Elateriformia</taxon>
        <taxon>Elateroidea</taxon>
        <taxon>Elateridae</taxon>
        <taxon>Agrypninae</taxon>
        <taxon>Pyrophorini</taxon>
        <taxon>Ignelater</taxon>
    </lineage>
</organism>
<evidence type="ECO:0000313" key="4">
    <source>
        <dbReference type="Proteomes" id="UP000801492"/>
    </source>
</evidence>
<keyword evidence="2" id="KW-1133">Transmembrane helix</keyword>
<feature type="transmembrane region" description="Helical" evidence="2">
    <location>
        <begin position="80"/>
        <end position="104"/>
    </location>
</feature>
<sequence>MAQAKKNSAPALETREKLEPLEKESKPENNLTISTKLSTEQLICKTPQESPNVSVKSFKNEEVSDDNNNKVDNGDGAYSWLLYLGTMQILFGLLMATFGVLAIVHNARLAQ</sequence>
<gene>
    <name evidence="3" type="ORF">ILUMI_06856</name>
</gene>
<dbReference type="OrthoDB" id="7733275at2759"/>
<keyword evidence="2" id="KW-0812">Transmembrane</keyword>
<name>A0A8K0DEN2_IGNLU</name>